<dbReference type="EMBL" id="MCGO01000054">
    <property type="protein sequence ID" value="ORY36679.1"/>
    <property type="molecule type" value="Genomic_DNA"/>
</dbReference>
<dbReference type="OrthoDB" id="10275598at2759"/>
<gene>
    <name evidence="2" type="ORF">BCR33DRAFT_721890</name>
</gene>
<sequence length="175" mass="19468">MRVMNTFATLPNAIRIVNALYCAFLISVSVFYFTFNAGGVYIVLGIYFILLAFFLIAVDHFSDIDTSSIVRQAAFLVSIQGRALLQLLTGVFIVVAPGWRNQTLYHVIGILVLVGAFGTLLALPLLMEDHSVDVWRFKFGVGQEYMRMMKEPNRIERDLSDVPLNEVQATGADAA</sequence>
<evidence type="ECO:0000256" key="1">
    <source>
        <dbReference type="SAM" id="Phobius"/>
    </source>
</evidence>
<reference evidence="2 3" key="1">
    <citation type="submission" date="2016-07" db="EMBL/GenBank/DDBJ databases">
        <title>Pervasive Adenine N6-methylation of Active Genes in Fungi.</title>
        <authorList>
            <consortium name="DOE Joint Genome Institute"/>
            <person name="Mondo S.J."/>
            <person name="Dannebaum R.O."/>
            <person name="Kuo R.C."/>
            <person name="Labutti K."/>
            <person name="Haridas S."/>
            <person name="Kuo A."/>
            <person name="Salamov A."/>
            <person name="Ahrendt S.R."/>
            <person name="Lipzen A."/>
            <person name="Sullivan W."/>
            <person name="Andreopoulos W.B."/>
            <person name="Clum A."/>
            <person name="Lindquist E."/>
            <person name="Daum C."/>
            <person name="Ramamoorthy G.K."/>
            <person name="Gryganskyi A."/>
            <person name="Culley D."/>
            <person name="Magnuson J.K."/>
            <person name="James T.Y."/>
            <person name="O'Malley M.A."/>
            <person name="Stajich J.E."/>
            <person name="Spatafora J.W."/>
            <person name="Visel A."/>
            <person name="Grigoriev I.V."/>
        </authorList>
    </citation>
    <scope>NUCLEOTIDE SEQUENCE [LARGE SCALE GENOMIC DNA]</scope>
    <source>
        <strain evidence="2 3">JEL800</strain>
    </source>
</reference>
<dbReference type="AlphaFoldDB" id="A0A1Y2BPL1"/>
<keyword evidence="3" id="KW-1185">Reference proteome</keyword>
<comment type="caution">
    <text evidence="2">The sequence shown here is derived from an EMBL/GenBank/DDBJ whole genome shotgun (WGS) entry which is preliminary data.</text>
</comment>
<feature type="transmembrane region" description="Helical" evidence="1">
    <location>
        <begin position="39"/>
        <end position="61"/>
    </location>
</feature>
<name>A0A1Y2BPL1_9FUNG</name>
<keyword evidence="1" id="KW-1133">Transmembrane helix</keyword>
<protein>
    <submittedName>
        <fullName evidence="2">Uncharacterized protein</fullName>
    </submittedName>
</protein>
<evidence type="ECO:0000313" key="2">
    <source>
        <dbReference type="EMBL" id="ORY36679.1"/>
    </source>
</evidence>
<keyword evidence="1" id="KW-0812">Transmembrane</keyword>
<feature type="transmembrane region" description="Helical" evidence="1">
    <location>
        <begin position="73"/>
        <end position="99"/>
    </location>
</feature>
<proteinExistence type="predicted"/>
<keyword evidence="1" id="KW-0472">Membrane</keyword>
<feature type="transmembrane region" description="Helical" evidence="1">
    <location>
        <begin position="12"/>
        <end position="33"/>
    </location>
</feature>
<evidence type="ECO:0000313" key="3">
    <source>
        <dbReference type="Proteomes" id="UP000193642"/>
    </source>
</evidence>
<dbReference type="Proteomes" id="UP000193642">
    <property type="component" value="Unassembled WGS sequence"/>
</dbReference>
<feature type="transmembrane region" description="Helical" evidence="1">
    <location>
        <begin position="105"/>
        <end position="126"/>
    </location>
</feature>
<accession>A0A1Y2BPL1</accession>
<organism evidence="2 3">
    <name type="scientific">Rhizoclosmatium globosum</name>
    <dbReference type="NCBI Taxonomy" id="329046"/>
    <lineage>
        <taxon>Eukaryota</taxon>
        <taxon>Fungi</taxon>
        <taxon>Fungi incertae sedis</taxon>
        <taxon>Chytridiomycota</taxon>
        <taxon>Chytridiomycota incertae sedis</taxon>
        <taxon>Chytridiomycetes</taxon>
        <taxon>Chytridiales</taxon>
        <taxon>Chytriomycetaceae</taxon>
        <taxon>Rhizoclosmatium</taxon>
    </lineage>
</organism>